<feature type="chain" id="PRO_5007888641" description="DUF4381 domain-containing protein" evidence="2">
    <location>
        <begin position="43"/>
        <end position="561"/>
    </location>
</feature>
<sequence length="561" mass="64190">MLDKRFLKLNRIQTKFLKTTTNSPKHIFVSLCLILFSFLSNAQVTSSIDSTSIKIGEELKYTIEVVADTTALVGFSEGQPFLPLEIIESYKVDTTYENAKYRLIKKYGLTQFDSGTYTIPPQRVFIGEKIYTTDSVSVEVRDVVVDTTTQKMYDIKPAMEVKSPPFSWDWLYFILPALLVLGLLGYYLFRRKKKKDAEEKQLPPYEEAITALHVLDSSSLLKERKSKEYYSQLTEIVKRYLDREVDETALESTTDELIQRLNMHKQAGHFEFDTETIRHLDQILKRADLVKFAKMEQAEGQAQADRATVESIINETHEVIPEPTEEELQANEEYREMLRKKHKRKQWALAIGGVIVALLLGMIVYGSVTGFDNLKDKIVGNELRDLSEGRWVRSEYGYPAVILETPEVLVRTGKPASDSLQQFTPGKSTFTYGDTSDPLFISVSTLLVPPAQQQQEQDLEKGLDSSLEFLEKQGAKNMLVKRDDFETNKGIKGVRAYGTFNAEVAPNRIQEEKSTYELFYFAQQGGVQQVLIVYKEDGRFAEDIKERIVRSIELEISETKK</sequence>
<keyword evidence="1" id="KW-0472">Membrane</keyword>
<accession>A0A167J5I1</accession>
<feature type="transmembrane region" description="Helical" evidence="1">
    <location>
        <begin position="347"/>
        <end position="368"/>
    </location>
</feature>
<feature type="transmembrane region" description="Helical" evidence="1">
    <location>
        <begin position="170"/>
        <end position="189"/>
    </location>
</feature>
<dbReference type="AlphaFoldDB" id="A0A167J5I1"/>
<keyword evidence="2" id="KW-0732">Signal</keyword>
<feature type="signal peptide" evidence="2">
    <location>
        <begin position="1"/>
        <end position="42"/>
    </location>
</feature>
<evidence type="ECO:0008006" key="5">
    <source>
        <dbReference type="Google" id="ProtNLM"/>
    </source>
</evidence>
<protein>
    <recommendedName>
        <fullName evidence="5">DUF4381 domain-containing protein</fullName>
    </recommendedName>
</protein>
<reference evidence="3 4" key="1">
    <citation type="submission" date="2016-02" db="EMBL/GenBank/DDBJ databases">
        <title>Ulvibacter sp. LPB0005, isolated from Thais luteostoma.</title>
        <authorList>
            <person name="Shin S.-K."/>
            <person name="Yi H."/>
        </authorList>
    </citation>
    <scope>NUCLEOTIDE SEQUENCE [LARGE SCALE GENOMIC DNA]</scope>
    <source>
        <strain evidence="3 4">LPB0005</strain>
    </source>
</reference>
<dbReference type="Proteomes" id="UP000077013">
    <property type="component" value="Unassembled WGS sequence"/>
</dbReference>
<keyword evidence="1" id="KW-1133">Transmembrane helix</keyword>
<name>A0A167J5I1_9FLAO</name>
<proteinExistence type="predicted"/>
<evidence type="ECO:0000256" key="1">
    <source>
        <dbReference type="SAM" id="Phobius"/>
    </source>
</evidence>
<evidence type="ECO:0000256" key="2">
    <source>
        <dbReference type="SAM" id="SignalP"/>
    </source>
</evidence>
<gene>
    <name evidence="3" type="ORF">ULVI_06330</name>
</gene>
<keyword evidence="1" id="KW-0812">Transmembrane</keyword>
<evidence type="ECO:0000313" key="4">
    <source>
        <dbReference type="Proteomes" id="UP000077013"/>
    </source>
</evidence>
<dbReference type="STRING" id="1763537.ULVI_06330"/>
<dbReference type="RefSeq" id="WP_068590842.1">
    <property type="nucleotide sequence ID" value="NZ_LRXL01000026.1"/>
</dbReference>
<keyword evidence="4" id="KW-1185">Reference proteome</keyword>
<comment type="caution">
    <text evidence="3">The sequence shown here is derived from an EMBL/GenBank/DDBJ whole genome shotgun (WGS) entry which is preliminary data.</text>
</comment>
<dbReference type="EMBL" id="LRXL01000026">
    <property type="protein sequence ID" value="OAB80350.1"/>
    <property type="molecule type" value="Genomic_DNA"/>
</dbReference>
<dbReference type="OrthoDB" id="9807384at2"/>
<evidence type="ECO:0000313" key="3">
    <source>
        <dbReference type="EMBL" id="OAB80350.1"/>
    </source>
</evidence>
<organism evidence="3 4">
    <name type="scientific">Cochleicola gelatinilyticus</name>
    <dbReference type="NCBI Taxonomy" id="1763537"/>
    <lineage>
        <taxon>Bacteria</taxon>
        <taxon>Pseudomonadati</taxon>
        <taxon>Bacteroidota</taxon>
        <taxon>Flavobacteriia</taxon>
        <taxon>Flavobacteriales</taxon>
        <taxon>Flavobacteriaceae</taxon>
        <taxon>Cochleicola</taxon>
    </lineage>
</organism>